<accession>A0A3S4RAD0</accession>
<feature type="compositionally biased region" description="Polar residues" evidence="1">
    <location>
        <begin position="141"/>
        <end position="157"/>
    </location>
</feature>
<name>A0A3S4RAD0_9ACTO</name>
<feature type="region of interest" description="Disordered" evidence="1">
    <location>
        <begin position="292"/>
        <end position="358"/>
    </location>
</feature>
<feature type="compositionally biased region" description="Basic and acidic residues" evidence="1">
    <location>
        <begin position="1"/>
        <end position="10"/>
    </location>
</feature>
<reference evidence="2 3" key="1">
    <citation type="submission" date="2018-12" db="EMBL/GenBank/DDBJ databases">
        <authorList>
            <consortium name="Pathogen Informatics"/>
        </authorList>
    </citation>
    <scope>NUCLEOTIDE SEQUENCE [LARGE SCALE GENOMIC DNA]</scope>
    <source>
        <strain evidence="2 3">NCTC11636</strain>
    </source>
</reference>
<evidence type="ECO:0000256" key="1">
    <source>
        <dbReference type="SAM" id="MobiDB-lite"/>
    </source>
</evidence>
<proteinExistence type="predicted"/>
<sequence length="358" mass="38457">MAAKESRDSSPPRSAAKAGAPDPAAKAEPADRPDPEAADPEVAGTPDAPASEAGAGRAPPHLSNICTFYPSPLSSTTPHPIPPPRSRPGHDAPRGRDTSPSPPSRRDTDRGETAPQQTSPRATANHATGHDALGAAVEGPSRTQEPSARPATTSPGQPTRDALPGTPVIVQTAASPRVLRDRERCRSLDPLVSRSVRAAQWVRFQMFNAALHRRSSRALISRIRPLLEAVEWRNTTVSSRHVVSARPSPQKSTRPAEEIDPTCGSSQKWRCPEREPSRPSCFGDYVASHVISSTETPRTPQFPRPHSSDRQTTSTPLLHMNMRNGHLAAGSASEPQERGAEDYLSSLVKHRSRKGAET</sequence>
<dbReference type="AlphaFoldDB" id="A0A3S4RAD0"/>
<dbReference type="Proteomes" id="UP000266895">
    <property type="component" value="Chromosome"/>
</dbReference>
<dbReference type="KEGG" id="ahw:NCTC11636_00970"/>
<feature type="compositionally biased region" description="Basic and acidic residues" evidence="1">
    <location>
        <begin position="88"/>
        <end position="97"/>
    </location>
</feature>
<protein>
    <submittedName>
        <fullName evidence="2">Uncharacterized protein</fullName>
    </submittedName>
</protein>
<feature type="compositionally biased region" description="Polar residues" evidence="1">
    <location>
        <begin position="238"/>
        <end position="253"/>
    </location>
</feature>
<feature type="compositionally biased region" description="Low complexity" evidence="1">
    <location>
        <begin position="15"/>
        <end position="27"/>
    </location>
</feature>
<organism evidence="2 3">
    <name type="scientific">Actinomyces howellii</name>
    <dbReference type="NCBI Taxonomy" id="52771"/>
    <lineage>
        <taxon>Bacteria</taxon>
        <taxon>Bacillati</taxon>
        <taxon>Actinomycetota</taxon>
        <taxon>Actinomycetes</taxon>
        <taxon>Actinomycetales</taxon>
        <taxon>Actinomycetaceae</taxon>
        <taxon>Actinomyces</taxon>
    </lineage>
</organism>
<feature type="region of interest" description="Disordered" evidence="1">
    <location>
        <begin position="238"/>
        <end position="278"/>
    </location>
</feature>
<keyword evidence="3" id="KW-1185">Reference proteome</keyword>
<feature type="compositionally biased region" description="Polar residues" evidence="1">
    <location>
        <begin position="114"/>
        <end position="126"/>
    </location>
</feature>
<feature type="compositionally biased region" description="Basic residues" evidence="1">
    <location>
        <begin position="348"/>
        <end position="358"/>
    </location>
</feature>
<evidence type="ECO:0000313" key="3">
    <source>
        <dbReference type="Proteomes" id="UP000266895"/>
    </source>
</evidence>
<dbReference type="EMBL" id="LR134350">
    <property type="protein sequence ID" value="VEG27323.1"/>
    <property type="molecule type" value="Genomic_DNA"/>
</dbReference>
<evidence type="ECO:0000313" key="2">
    <source>
        <dbReference type="EMBL" id="VEG27323.1"/>
    </source>
</evidence>
<gene>
    <name evidence="2" type="ORF">NCTC11636_00970</name>
</gene>
<feature type="region of interest" description="Disordered" evidence="1">
    <location>
        <begin position="1"/>
        <end position="175"/>
    </location>
</feature>